<evidence type="ECO:0000313" key="3">
    <source>
        <dbReference type="Proteomes" id="UP000038830"/>
    </source>
</evidence>
<evidence type="ECO:0000256" key="1">
    <source>
        <dbReference type="SAM" id="MobiDB-lite"/>
    </source>
</evidence>
<dbReference type="EMBL" id="CDQK01000002">
    <property type="protein sequence ID" value="CEP21309.1"/>
    <property type="molecule type" value="Genomic_DNA"/>
</dbReference>
<dbReference type="SUPFAM" id="SSF140860">
    <property type="entry name" value="Pseudo ankyrin repeat-like"/>
    <property type="match status" value="1"/>
</dbReference>
<dbReference type="Proteomes" id="UP000038830">
    <property type="component" value="Unassembled WGS sequence"/>
</dbReference>
<accession>A0A0H5CB69</accession>
<sequence length="351" mass="39641">MGFVRPAKSKKRLRTPTSRPSKRQKKDGAASTSSSECPSATSSRPTTPAQGVTVEVPTGSILERLPVEILQEVFVFSGVSSLPLTCKSINRSLRPSHSLRLAMLKTFVYDLNCKVRTDAYKTAFALDRDCLQYKFVNSKVLKEINFDIVLPMRSIVAESKNRLMLHYDSLNKRLLETLYLNNADADEINRELARMTEERSSMDDIQTEDLPSAEEFEDYPERFYTHFSQNHIEMAETLYNTGMRFKVSGKVMSMAISEHCDVETLSRILKCTETGTITSVEPVISAFANDDLATVEWLLEMKAHDTDLINNDDLWIWIGQKKRTKFLKFLTDKGANPSHGIIGAISNNLHG</sequence>
<organism evidence="2 3">
    <name type="scientific">Cyberlindnera jadinii (strain ATCC 18201 / CBS 1600 / BCRC 20928 / JCM 3617 / NBRC 0987 / NRRL Y-1542)</name>
    <name type="common">Torula yeast</name>
    <name type="synonym">Candida utilis</name>
    <dbReference type="NCBI Taxonomy" id="983966"/>
    <lineage>
        <taxon>Eukaryota</taxon>
        <taxon>Fungi</taxon>
        <taxon>Dikarya</taxon>
        <taxon>Ascomycota</taxon>
        <taxon>Saccharomycotina</taxon>
        <taxon>Saccharomycetes</taxon>
        <taxon>Phaffomycetales</taxon>
        <taxon>Phaffomycetaceae</taxon>
        <taxon>Cyberlindnera</taxon>
    </lineage>
</organism>
<dbReference type="AlphaFoldDB" id="A0A0H5CB69"/>
<evidence type="ECO:0000313" key="2">
    <source>
        <dbReference type="EMBL" id="CEP21309.1"/>
    </source>
</evidence>
<evidence type="ECO:0008006" key="4">
    <source>
        <dbReference type="Google" id="ProtNLM"/>
    </source>
</evidence>
<name>A0A0H5CB69_CYBJN</name>
<proteinExistence type="predicted"/>
<feature type="region of interest" description="Disordered" evidence="1">
    <location>
        <begin position="1"/>
        <end position="52"/>
    </location>
</feature>
<feature type="compositionally biased region" description="Basic residues" evidence="1">
    <location>
        <begin position="7"/>
        <end position="25"/>
    </location>
</feature>
<protein>
    <recommendedName>
        <fullName evidence="4">F-box domain-containing protein</fullName>
    </recommendedName>
</protein>
<reference evidence="3" key="1">
    <citation type="journal article" date="2015" name="J. Biotechnol.">
        <title>The structure of the Cyberlindnera jadinii genome and its relation to Candida utilis analyzed by the occurrence of single nucleotide polymorphisms.</title>
        <authorList>
            <person name="Rupp O."/>
            <person name="Brinkrolf K."/>
            <person name="Buerth C."/>
            <person name="Kunigo M."/>
            <person name="Schneider J."/>
            <person name="Jaenicke S."/>
            <person name="Goesmann A."/>
            <person name="Puehler A."/>
            <person name="Jaeger K.-E."/>
            <person name="Ernst J.F."/>
        </authorList>
    </citation>
    <scope>NUCLEOTIDE SEQUENCE [LARGE SCALE GENOMIC DNA]</scope>
    <source>
        <strain evidence="3">ATCC 18201 / CBS 1600 / BCRC 20928 / JCM 3617 / NBRC 0987 / NRRL Y-1542</strain>
    </source>
</reference>
<feature type="compositionally biased region" description="Low complexity" evidence="1">
    <location>
        <begin position="29"/>
        <end position="43"/>
    </location>
</feature>
<gene>
    <name evidence="2" type="ORF">BN1211_1367</name>
</gene>